<dbReference type="Proteomes" id="UP000003835">
    <property type="component" value="Unassembled WGS sequence"/>
</dbReference>
<dbReference type="EMBL" id="DS989841">
    <property type="protein sequence ID" value="EDX78396.1"/>
    <property type="molecule type" value="Genomic_DNA"/>
</dbReference>
<dbReference type="AlphaFoldDB" id="B4VGV8"/>
<sequence>MHIFLGSCRDEGDGEAGGAGGAGEVNSKLYLTDCPLPIAHSRFPVPDSLFPVP</sequence>
<reference evidence="2 3" key="1">
    <citation type="submission" date="2008-07" db="EMBL/GenBank/DDBJ databases">
        <authorList>
            <person name="Tandeau de Marsac N."/>
            <person name="Ferriera S."/>
            <person name="Johnson J."/>
            <person name="Kravitz S."/>
            <person name="Beeson K."/>
            <person name="Sutton G."/>
            <person name="Rogers Y.-H."/>
            <person name="Friedman R."/>
            <person name="Frazier M."/>
            <person name="Venter J.C."/>
        </authorList>
    </citation>
    <scope>NUCLEOTIDE SEQUENCE [LARGE SCALE GENOMIC DNA]</scope>
    <source>
        <strain evidence="2 3">PCC 7420</strain>
    </source>
</reference>
<gene>
    <name evidence="2" type="ORF">MC7420_7049</name>
</gene>
<name>B4VGV8_9CYAN</name>
<protein>
    <submittedName>
        <fullName evidence="2">Uncharacterized protein</fullName>
    </submittedName>
</protein>
<proteinExistence type="predicted"/>
<feature type="region of interest" description="Disordered" evidence="1">
    <location>
        <begin position="1"/>
        <end position="22"/>
    </location>
</feature>
<organism evidence="2 3">
    <name type="scientific">Coleofasciculus chthonoplastes PCC 7420</name>
    <dbReference type="NCBI Taxonomy" id="118168"/>
    <lineage>
        <taxon>Bacteria</taxon>
        <taxon>Bacillati</taxon>
        <taxon>Cyanobacteriota</taxon>
        <taxon>Cyanophyceae</taxon>
        <taxon>Coleofasciculales</taxon>
        <taxon>Coleofasciculaceae</taxon>
        <taxon>Coleofasciculus</taxon>
    </lineage>
</organism>
<keyword evidence="3" id="KW-1185">Reference proteome</keyword>
<dbReference type="HOGENOM" id="CLU_3060428_0_0_3"/>
<evidence type="ECO:0000313" key="2">
    <source>
        <dbReference type="EMBL" id="EDX78396.1"/>
    </source>
</evidence>
<evidence type="ECO:0000313" key="3">
    <source>
        <dbReference type="Proteomes" id="UP000003835"/>
    </source>
</evidence>
<evidence type="ECO:0000256" key="1">
    <source>
        <dbReference type="SAM" id="MobiDB-lite"/>
    </source>
</evidence>
<accession>B4VGV8</accession>